<keyword evidence="1" id="KW-0472">Membrane</keyword>
<evidence type="ECO:0000313" key="3">
    <source>
        <dbReference type="Proteomes" id="UP001195483"/>
    </source>
</evidence>
<dbReference type="AlphaFoldDB" id="A0AAE0S4M4"/>
<feature type="transmembrane region" description="Helical" evidence="1">
    <location>
        <begin position="73"/>
        <end position="92"/>
    </location>
</feature>
<name>A0AAE0S4M4_9BIVA</name>
<accession>A0AAE0S4M4</accession>
<dbReference type="Proteomes" id="UP001195483">
    <property type="component" value="Unassembled WGS sequence"/>
</dbReference>
<evidence type="ECO:0000313" key="2">
    <source>
        <dbReference type="EMBL" id="KAK3584993.1"/>
    </source>
</evidence>
<proteinExistence type="predicted"/>
<dbReference type="InterPro" id="IPR029160">
    <property type="entry name" value="UQCC4"/>
</dbReference>
<dbReference type="Pfam" id="PF15013">
    <property type="entry name" value="CCSMST1"/>
    <property type="match status" value="1"/>
</dbReference>
<protein>
    <submittedName>
        <fullName evidence="2">Uncharacterized protein</fullName>
    </submittedName>
</protein>
<gene>
    <name evidence="2" type="ORF">CHS0354_037367</name>
</gene>
<keyword evidence="3" id="KW-1185">Reference proteome</keyword>
<comment type="caution">
    <text evidence="2">The sequence shown here is derived from an EMBL/GenBank/DDBJ whole genome shotgun (WGS) entry which is preliminary data.</text>
</comment>
<organism evidence="2 3">
    <name type="scientific">Potamilus streckersoni</name>
    <dbReference type="NCBI Taxonomy" id="2493646"/>
    <lineage>
        <taxon>Eukaryota</taxon>
        <taxon>Metazoa</taxon>
        <taxon>Spiralia</taxon>
        <taxon>Lophotrochozoa</taxon>
        <taxon>Mollusca</taxon>
        <taxon>Bivalvia</taxon>
        <taxon>Autobranchia</taxon>
        <taxon>Heteroconchia</taxon>
        <taxon>Palaeoheterodonta</taxon>
        <taxon>Unionida</taxon>
        <taxon>Unionoidea</taxon>
        <taxon>Unionidae</taxon>
        <taxon>Ambleminae</taxon>
        <taxon>Lampsilini</taxon>
        <taxon>Potamilus</taxon>
    </lineage>
</organism>
<reference evidence="2" key="1">
    <citation type="journal article" date="2021" name="Genome Biol. Evol.">
        <title>A High-Quality Reference Genome for a Parasitic Bivalve with Doubly Uniparental Inheritance (Bivalvia: Unionida).</title>
        <authorList>
            <person name="Smith C.H."/>
        </authorList>
    </citation>
    <scope>NUCLEOTIDE SEQUENCE</scope>
    <source>
        <strain evidence="2">CHS0354</strain>
    </source>
</reference>
<dbReference type="EMBL" id="JAEAOA010002185">
    <property type="protein sequence ID" value="KAK3584993.1"/>
    <property type="molecule type" value="Genomic_DNA"/>
</dbReference>
<reference evidence="2" key="3">
    <citation type="submission" date="2023-05" db="EMBL/GenBank/DDBJ databases">
        <authorList>
            <person name="Smith C.H."/>
        </authorList>
    </citation>
    <scope>NUCLEOTIDE SEQUENCE</scope>
    <source>
        <strain evidence="2">CHS0354</strain>
        <tissue evidence="2">Mantle</tissue>
    </source>
</reference>
<reference evidence="2" key="2">
    <citation type="journal article" date="2021" name="Genome Biol. Evol.">
        <title>Developing a high-quality reference genome for a parasitic bivalve with doubly uniparental inheritance (Bivalvia: Unionida).</title>
        <authorList>
            <person name="Smith C.H."/>
        </authorList>
    </citation>
    <scope>NUCLEOTIDE SEQUENCE</scope>
    <source>
        <strain evidence="2">CHS0354</strain>
        <tissue evidence="2">Mantle</tissue>
    </source>
</reference>
<sequence>MAGRLLRVNLRNITRNILSAAVRRTEAASFHCNAICLGDHDAIDRDQPLPYMSVRKAQSRINKAVMHESAPPYQGFIVWISILVFMIYFFILREENDMDELLDHSLTSKLSDLEEHDILKRIHYNRTHSFSTAELEARLHEIQAGKQANRSA</sequence>
<evidence type="ECO:0000256" key="1">
    <source>
        <dbReference type="SAM" id="Phobius"/>
    </source>
</evidence>
<keyword evidence="1" id="KW-1133">Transmembrane helix</keyword>
<keyword evidence="1" id="KW-0812">Transmembrane</keyword>